<comment type="caution">
    <text evidence="2">The sequence shown here is derived from an EMBL/GenBank/DDBJ whole genome shotgun (WGS) entry which is preliminary data.</text>
</comment>
<feature type="compositionally biased region" description="Polar residues" evidence="1">
    <location>
        <begin position="1"/>
        <end position="12"/>
    </location>
</feature>
<evidence type="ECO:0000313" key="3">
    <source>
        <dbReference type="Proteomes" id="UP000816034"/>
    </source>
</evidence>
<dbReference type="AlphaFoldDB" id="A0AA88KMC5"/>
<dbReference type="GeneID" id="68098764"/>
<sequence length="294" mass="33949">MMTVPTFSNPDLTSQPSQTVVTSPSSFSSDFKFSSTHSNTGQTLSNSQLTTHSQEYSFISSSSSTTCSSDVLLSKISTAEHYDSFLEIVKEGRMRRVGPFKGLRSNVKHACQSKPCGREWSPSPIQIISNNDYYCPSCVLHHRNNVERFKESELEWTSHVPNTFYVFQIQDPNSGMTLVKFGRTQHEDALKRYSTKELTEFNMKLLLALRGRLETMTNIENWWKEQAEAMDLFSRFSIESFHGLTECVELEDEMLEDFLAYSKVVSEKEEEPFKKWLLDYEERIERFKQSVVNK</sequence>
<feature type="compositionally biased region" description="Low complexity" evidence="1">
    <location>
        <begin position="13"/>
        <end position="23"/>
    </location>
</feature>
<dbReference type="EMBL" id="PYSW02000027">
    <property type="protein sequence ID" value="KAG2381321.1"/>
    <property type="molecule type" value="Genomic_DNA"/>
</dbReference>
<accession>A0AA88KMC5</accession>
<dbReference type="Proteomes" id="UP000816034">
    <property type="component" value="Unassembled WGS sequence"/>
</dbReference>
<protein>
    <submittedName>
        <fullName evidence="2">Uncharacterized protein</fullName>
    </submittedName>
</protein>
<organism evidence="2 3">
    <name type="scientific">Naegleria lovaniensis</name>
    <name type="common">Amoeba</name>
    <dbReference type="NCBI Taxonomy" id="51637"/>
    <lineage>
        <taxon>Eukaryota</taxon>
        <taxon>Discoba</taxon>
        <taxon>Heterolobosea</taxon>
        <taxon>Tetramitia</taxon>
        <taxon>Eutetramitia</taxon>
        <taxon>Vahlkampfiidae</taxon>
        <taxon>Naegleria</taxon>
    </lineage>
</organism>
<evidence type="ECO:0000313" key="2">
    <source>
        <dbReference type="EMBL" id="KAG2381321.1"/>
    </source>
</evidence>
<gene>
    <name evidence="2" type="ORF">C9374_006310</name>
</gene>
<feature type="region of interest" description="Disordered" evidence="1">
    <location>
        <begin position="1"/>
        <end position="23"/>
    </location>
</feature>
<keyword evidence="3" id="KW-1185">Reference proteome</keyword>
<proteinExistence type="predicted"/>
<evidence type="ECO:0000256" key="1">
    <source>
        <dbReference type="SAM" id="MobiDB-lite"/>
    </source>
</evidence>
<name>A0AA88KMC5_NAELO</name>
<dbReference type="RefSeq" id="XP_044547001.1">
    <property type="nucleotide sequence ID" value="XM_044696157.1"/>
</dbReference>
<reference evidence="2 3" key="1">
    <citation type="journal article" date="2018" name="BMC Genomics">
        <title>The genome of Naegleria lovaniensis, the basis for a comparative approach to unravel pathogenicity factors of the human pathogenic amoeba N. fowleri.</title>
        <authorList>
            <person name="Liechti N."/>
            <person name="Schurch N."/>
            <person name="Bruggmann R."/>
            <person name="Wittwer M."/>
        </authorList>
    </citation>
    <scope>NUCLEOTIDE SEQUENCE [LARGE SCALE GENOMIC DNA]</scope>
    <source>
        <strain evidence="2 3">ATCC 30569</strain>
    </source>
</reference>